<keyword evidence="2" id="KW-1185">Reference proteome</keyword>
<gene>
    <name evidence="1" type="ORF">SAMN05216174_12328</name>
</gene>
<dbReference type="EMBL" id="FMZZ01000023">
    <property type="protein sequence ID" value="SDD93390.1"/>
    <property type="molecule type" value="Genomic_DNA"/>
</dbReference>
<accession>A0A1G6YSR9</accession>
<dbReference type="AlphaFoldDB" id="A0A1G6YSR9"/>
<name>A0A1G6YSR9_9PSEU</name>
<proteinExistence type="predicted"/>
<dbReference type="Proteomes" id="UP000199501">
    <property type="component" value="Unassembled WGS sequence"/>
</dbReference>
<organism evidence="1 2">
    <name type="scientific">Actinokineospora iranica</name>
    <dbReference type="NCBI Taxonomy" id="1271860"/>
    <lineage>
        <taxon>Bacteria</taxon>
        <taxon>Bacillati</taxon>
        <taxon>Actinomycetota</taxon>
        <taxon>Actinomycetes</taxon>
        <taxon>Pseudonocardiales</taxon>
        <taxon>Pseudonocardiaceae</taxon>
        <taxon>Actinokineospora</taxon>
    </lineage>
</organism>
<evidence type="ECO:0000313" key="1">
    <source>
        <dbReference type="EMBL" id="SDD93390.1"/>
    </source>
</evidence>
<reference evidence="2" key="1">
    <citation type="submission" date="2016-10" db="EMBL/GenBank/DDBJ databases">
        <authorList>
            <person name="Varghese N."/>
            <person name="Submissions S."/>
        </authorList>
    </citation>
    <scope>NUCLEOTIDE SEQUENCE [LARGE SCALE GENOMIC DNA]</scope>
    <source>
        <strain evidence="2">IBRC-M 10403</strain>
    </source>
</reference>
<protein>
    <submittedName>
        <fullName evidence="1">Uncharacterized protein</fullName>
    </submittedName>
</protein>
<evidence type="ECO:0000313" key="2">
    <source>
        <dbReference type="Proteomes" id="UP000199501"/>
    </source>
</evidence>
<sequence>MSHTTTNAADTKALGIAFCPRFHHSSYGHNVNNMPENVKKSQPVQFEVAGRSAKRSVIQASASRLPV</sequence>